<dbReference type="AlphaFoldDB" id="A0A316GDB0"/>
<evidence type="ECO:0000256" key="2">
    <source>
        <dbReference type="ARBA" id="ARBA00010790"/>
    </source>
</evidence>
<dbReference type="OrthoDB" id="9798604at2"/>
<name>A0A316GDB0_9RHOB</name>
<keyword evidence="3" id="KW-0285">Flavoprotein</keyword>
<protein>
    <submittedName>
        <fullName evidence="7">Choline dehydrogenase-like flavoprotein</fullName>
    </submittedName>
</protein>
<gene>
    <name evidence="7" type="ORF">C8D95_10110</name>
</gene>
<dbReference type="EMBL" id="QGGV01000001">
    <property type="protein sequence ID" value="PWK58205.1"/>
    <property type="molecule type" value="Genomic_DNA"/>
</dbReference>
<evidence type="ECO:0000313" key="8">
    <source>
        <dbReference type="Proteomes" id="UP000245390"/>
    </source>
</evidence>
<dbReference type="Gene3D" id="3.50.50.60">
    <property type="entry name" value="FAD/NAD(P)-binding domain"/>
    <property type="match status" value="2"/>
</dbReference>
<comment type="similarity">
    <text evidence="2">Belongs to the GMC oxidoreductase family.</text>
</comment>
<evidence type="ECO:0000256" key="3">
    <source>
        <dbReference type="ARBA" id="ARBA00022630"/>
    </source>
</evidence>
<keyword evidence="8" id="KW-1185">Reference proteome</keyword>
<evidence type="ECO:0000259" key="6">
    <source>
        <dbReference type="Pfam" id="PF05199"/>
    </source>
</evidence>
<feature type="domain" description="Glucose-methanol-choline oxidoreductase C-terminal" evidence="6">
    <location>
        <begin position="337"/>
        <end position="461"/>
    </location>
</feature>
<dbReference type="SUPFAM" id="SSF51905">
    <property type="entry name" value="FAD/NAD(P)-binding domain"/>
    <property type="match status" value="1"/>
</dbReference>
<evidence type="ECO:0000313" key="7">
    <source>
        <dbReference type="EMBL" id="PWK58205.1"/>
    </source>
</evidence>
<comment type="caution">
    <text evidence="7">The sequence shown here is derived from an EMBL/GenBank/DDBJ whole genome shotgun (WGS) entry which is preliminary data.</text>
</comment>
<dbReference type="Proteomes" id="UP000245390">
    <property type="component" value="Unassembled WGS sequence"/>
</dbReference>
<dbReference type="InterPro" id="IPR007867">
    <property type="entry name" value="GMC_OxRtase_C"/>
</dbReference>
<accession>A0A316GDB0</accession>
<keyword evidence="5" id="KW-0560">Oxidoreductase</keyword>
<evidence type="ECO:0000256" key="1">
    <source>
        <dbReference type="ARBA" id="ARBA00001974"/>
    </source>
</evidence>
<dbReference type="RefSeq" id="WP_109757131.1">
    <property type="nucleotide sequence ID" value="NZ_CP034588.1"/>
</dbReference>
<dbReference type="PANTHER" id="PTHR42784">
    <property type="entry name" value="PYRANOSE 2-OXIDASE"/>
    <property type="match status" value="1"/>
</dbReference>
<dbReference type="GO" id="GO:0016614">
    <property type="term" value="F:oxidoreductase activity, acting on CH-OH group of donors"/>
    <property type="evidence" value="ECO:0007669"/>
    <property type="project" value="InterPro"/>
</dbReference>
<evidence type="ECO:0000256" key="4">
    <source>
        <dbReference type="ARBA" id="ARBA00022827"/>
    </source>
</evidence>
<keyword evidence="4" id="KW-0274">FAD</keyword>
<comment type="cofactor">
    <cofactor evidence="1">
        <name>FAD</name>
        <dbReference type="ChEBI" id="CHEBI:57692"/>
    </cofactor>
</comment>
<dbReference type="InterPro" id="IPR051473">
    <property type="entry name" value="P2Ox-like"/>
</dbReference>
<organism evidence="7 8">
    <name type="scientific">Silicimonas algicola</name>
    <dbReference type="NCBI Taxonomy" id="1826607"/>
    <lineage>
        <taxon>Bacteria</taxon>
        <taxon>Pseudomonadati</taxon>
        <taxon>Pseudomonadota</taxon>
        <taxon>Alphaproteobacteria</taxon>
        <taxon>Rhodobacterales</taxon>
        <taxon>Paracoccaceae</taxon>
    </lineage>
</organism>
<dbReference type="Pfam" id="PF05199">
    <property type="entry name" value="GMC_oxred_C"/>
    <property type="match status" value="1"/>
</dbReference>
<reference evidence="7 8" key="1">
    <citation type="submission" date="2018-05" db="EMBL/GenBank/DDBJ databases">
        <title>Genomic Encyclopedia of Type Strains, Phase IV (KMG-IV): sequencing the most valuable type-strain genomes for metagenomic binning, comparative biology and taxonomic classification.</title>
        <authorList>
            <person name="Goeker M."/>
        </authorList>
    </citation>
    <scope>NUCLEOTIDE SEQUENCE [LARGE SCALE GENOMIC DNA]</scope>
    <source>
        <strain evidence="7 8">DSM 103371</strain>
    </source>
</reference>
<evidence type="ECO:0000256" key="5">
    <source>
        <dbReference type="ARBA" id="ARBA00023002"/>
    </source>
</evidence>
<proteinExistence type="inferred from homology"/>
<dbReference type="InterPro" id="IPR036188">
    <property type="entry name" value="FAD/NAD-bd_sf"/>
</dbReference>
<dbReference type="PANTHER" id="PTHR42784:SF1">
    <property type="entry name" value="PYRANOSE 2-OXIDASE"/>
    <property type="match status" value="1"/>
</dbReference>
<sequence>MLFDLDTVSDGPVAQDGYDVCIVGAGAAGITLALSLSDKALRVALCEAGGRDFSVDSQDAYRGRVSGDPYFDLDVTRLRFLGGTTNHWAGWSRPFEDVDFDRGHHGAHYTWPIDNSDLEPYLEEACDILEIPNDFEFEQNQLGHGLRRVKFQFSPPVRFGEKYIEVLSASENIALYLNANLNDLSGENGNVTSAAFVGYTGRELSISAKHFVLAMGGIENSRYLLWFTSKYPGRFFSANTPIGKYWMEHPHFEIGQAVVSTSIPRMSKYYSLAREAQEEAQVLGCGLILETNVVEGTEALIRDLLCVAPGVGRRLASLADKNLVCGVYLRAAWEQAPEMSNEIRLSDEVDRFGIPYVELRWSKGPTERRTIVEAATRFNQWLLEEDLGRIQVSEWLLNNSDYPTNDLLAGNHHMGGTRMSSSPSFGVIDRNCQVFGSRNLFVAGSSVFVTGGYSNPTLPIVQFCLRLADHLRSLV</sequence>
<dbReference type="KEGG" id="salo:EF888_01510"/>